<evidence type="ECO:0000313" key="1">
    <source>
        <dbReference type="EMBL" id="SVB15520.1"/>
    </source>
</evidence>
<sequence length="346" mass="39297">MEMPTDTTDPCDICGATMMRPVLAVSLIGVTRTHVHRCPACGFRQVRPRLTAAEIRNLYPSDYFDDASPVGYVDYAREFQRRQREAYFLVQWLKRVRPEGQLLEVGCALGFLLAGLKRSGWRLEGVDASAFAAFYASTRCGLNVTCATLEEASFQDERFDVVIQKDLLEHVADPRGHLNETYRLLRPGGWLRLVTPNGETNLRPLMVAAARPGAMLPVLDQGHLSFFSRGHLLRLFEECGFRCHRMRVIGIRRGLRALGLLPGQGRFVRQTVAAAPSPQGAEVSGAMDTERFERLADRIDRDIAERHSRLRSWPPYFQLHRVMKQFDSLPAWCEVGYDFECLLQRL</sequence>
<gene>
    <name evidence="1" type="ORF">METZ01_LOCUS168374</name>
</gene>
<accession>A0A382BNW0</accession>
<dbReference type="PANTHER" id="PTHR43861">
    <property type="entry name" value="TRANS-ACONITATE 2-METHYLTRANSFERASE-RELATED"/>
    <property type="match status" value="1"/>
</dbReference>
<organism evidence="1">
    <name type="scientific">marine metagenome</name>
    <dbReference type="NCBI Taxonomy" id="408172"/>
    <lineage>
        <taxon>unclassified sequences</taxon>
        <taxon>metagenomes</taxon>
        <taxon>ecological metagenomes</taxon>
    </lineage>
</organism>
<protein>
    <recommendedName>
        <fullName evidence="2">Methyltransferase type 11 domain-containing protein</fullName>
    </recommendedName>
</protein>
<dbReference type="EMBL" id="UINC01030701">
    <property type="protein sequence ID" value="SVB15520.1"/>
    <property type="molecule type" value="Genomic_DNA"/>
</dbReference>
<dbReference type="AlphaFoldDB" id="A0A382BNW0"/>
<dbReference type="Pfam" id="PF13489">
    <property type="entry name" value="Methyltransf_23"/>
    <property type="match status" value="1"/>
</dbReference>
<dbReference type="PANTHER" id="PTHR43861:SF6">
    <property type="entry name" value="METHYLTRANSFERASE TYPE 11"/>
    <property type="match status" value="1"/>
</dbReference>
<reference evidence="1" key="1">
    <citation type="submission" date="2018-05" db="EMBL/GenBank/DDBJ databases">
        <authorList>
            <person name="Lanie J.A."/>
            <person name="Ng W.-L."/>
            <person name="Kazmierczak K.M."/>
            <person name="Andrzejewski T.M."/>
            <person name="Davidsen T.M."/>
            <person name="Wayne K.J."/>
            <person name="Tettelin H."/>
            <person name="Glass J.I."/>
            <person name="Rusch D."/>
            <person name="Podicherti R."/>
            <person name="Tsui H.-C.T."/>
            <person name="Winkler M.E."/>
        </authorList>
    </citation>
    <scope>NUCLEOTIDE SEQUENCE</scope>
</reference>
<proteinExistence type="predicted"/>
<dbReference type="SUPFAM" id="SSF53335">
    <property type="entry name" value="S-adenosyl-L-methionine-dependent methyltransferases"/>
    <property type="match status" value="1"/>
</dbReference>
<evidence type="ECO:0008006" key="2">
    <source>
        <dbReference type="Google" id="ProtNLM"/>
    </source>
</evidence>
<dbReference type="CDD" id="cd02440">
    <property type="entry name" value="AdoMet_MTases"/>
    <property type="match status" value="1"/>
</dbReference>
<dbReference type="Gene3D" id="3.40.50.150">
    <property type="entry name" value="Vaccinia Virus protein VP39"/>
    <property type="match status" value="1"/>
</dbReference>
<dbReference type="InterPro" id="IPR029063">
    <property type="entry name" value="SAM-dependent_MTases_sf"/>
</dbReference>
<name>A0A382BNW0_9ZZZZ</name>